<keyword evidence="3" id="KW-0560">Oxidoreductase</keyword>
<evidence type="ECO:0000313" key="5">
    <source>
        <dbReference type="EMBL" id="WAI49577.1"/>
    </source>
</evidence>
<evidence type="ECO:0000259" key="4">
    <source>
        <dbReference type="SMART" id="SM00702"/>
    </source>
</evidence>
<dbReference type="SMART" id="SM00702">
    <property type="entry name" value="P4Hc"/>
    <property type="match status" value="1"/>
</dbReference>
<sequence>MLKKLFTPKSTSDAGAPANGLLLDYPALMARVVEQSPQYASNTPFPHIVIDDFLPASTIGRLLEEYPRDQADPMWNDATHADKTSGEYVQKDKRNIRDPLRMPPAYRQLFWELNSHGFLEYLSHLSGIANLIPDPNLRGAGIHQIARGGFLKVHTDFTTHRDFGLDRRLNVLIYLNEEWPDSYGGHLELWDPAMSGPPKRVLPILNRCVVFSTTSTSFHGHPLPLTCPDGVYRRSLALYYYTNGRPAGEAEPGFATHWRDLPA</sequence>
<feature type="domain" description="Prolyl 4-hydroxylase alpha subunit" evidence="4">
    <location>
        <begin position="45"/>
        <end position="241"/>
    </location>
</feature>
<dbReference type="InterPro" id="IPR044862">
    <property type="entry name" value="Pro_4_hyd_alph_FE2OG_OXY"/>
</dbReference>
<keyword evidence="2" id="KW-0223">Dioxygenase</keyword>
<dbReference type="RefSeq" id="WP_254469590.1">
    <property type="nucleotide sequence ID" value="NZ_CP113432.1"/>
</dbReference>
<reference evidence="5" key="1">
    <citation type="submission" date="2022-11" db="EMBL/GenBank/DDBJ databases">
        <title>Pseudomonas triclosanedens sp. nov., a triclosan degrader isolated from activated sludge.</title>
        <authorList>
            <person name="Yin Y."/>
            <person name="Lu Z."/>
        </authorList>
    </citation>
    <scope>NUCLEOTIDE SEQUENCE</scope>
    <source>
        <strain evidence="5">ZM23</strain>
    </source>
</reference>
<accession>A0ABY6ZX86</accession>
<protein>
    <submittedName>
        <fullName evidence="5">2OG-Fe(II) oxygenase</fullName>
    </submittedName>
</protein>
<dbReference type="Gene3D" id="2.60.120.620">
    <property type="entry name" value="q2cbj1_9rhob like domain"/>
    <property type="match status" value="1"/>
</dbReference>
<organism evidence="5 6">
    <name type="scientific">Pseudomonas triclosanedens</name>
    <dbReference type="NCBI Taxonomy" id="2961893"/>
    <lineage>
        <taxon>Bacteria</taxon>
        <taxon>Pseudomonadati</taxon>
        <taxon>Pseudomonadota</taxon>
        <taxon>Gammaproteobacteria</taxon>
        <taxon>Pseudomonadales</taxon>
        <taxon>Pseudomonadaceae</taxon>
        <taxon>Pseudomonas</taxon>
    </lineage>
</organism>
<dbReference type="Pfam" id="PF13640">
    <property type="entry name" value="2OG-FeII_Oxy_3"/>
    <property type="match status" value="1"/>
</dbReference>
<comment type="cofactor">
    <cofactor evidence="1">
        <name>L-ascorbate</name>
        <dbReference type="ChEBI" id="CHEBI:38290"/>
    </cofactor>
</comment>
<evidence type="ECO:0000256" key="1">
    <source>
        <dbReference type="ARBA" id="ARBA00001961"/>
    </source>
</evidence>
<gene>
    <name evidence="5" type="ORF">OU419_28290</name>
</gene>
<evidence type="ECO:0000256" key="3">
    <source>
        <dbReference type="ARBA" id="ARBA00023002"/>
    </source>
</evidence>
<evidence type="ECO:0000256" key="2">
    <source>
        <dbReference type="ARBA" id="ARBA00022964"/>
    </source>
</evidence>
<keyword evidence="6" id="KW-1185">Reference proteome</keyword>
<dbReference type="Proteomes" id="UP001163624">
    <property type="component" value="Chromosome"/>
</dbReference>
<proteinExistence type="predicted"/>
<name>A0ABY6ZX86_9PSED</name>
<dbReference type="EMBL" id="CP113432">
    <property type="protein sequence ID" value="WAI49577.1"/>
    <property type="molecule type" value="Genomic_DNA"/>
</dbReference>
<evidence type="ECO:0000313" key="6">
    <source>
        <dbReference type="Proteomes" id="UP001163624"/>
    </source>
</evidence>
<dbReference type="InterPro" id="IPR006620">
    <property type="entry name" value="Pro_4_hyd_alph"/>
</dbReference>